<name>A0ABM0VI54_CAMSA</name>
<dbReference type="GeneID" id="104737988"/>
<feature type="transmembrane region" description="Helical" evidence="2">
    <location>
        <begin position="6"/>
        <end position="24"/>
    </location>
</feature>
<feature type="compositionally biased region" description="Polar residues" evidence="1">
    <location>
        <begin position="145"/>
        <end position="156"/>
    </location>
</feature>
<feature type="compositionally biased region" description="Low complexity" evidence="1">
    <location>
        <begin position="54"/>
        <end position="102"/>
    </location>
</feature>
<keyword evidence="2" id="KW-0812">Transmembrane</keyword>
<proteinExistence type="predicted"/>
<feature type="region of interest" description="Disordered" evidence="1">
    <location>
        <begin position="54"/>
        <end position="156"/>
    </location>
</feature>
<feature type="compositionally biased region" description="Low complexity" evidence="1">
    <location>
        <begin position="116"/>
        <end position="144"/>
    </location>
</feature>
<protein>
    <submittedName>
        <fullName evidence="4">Classical arabinogalactan protein 6</fullName>
    </submittedName>
</protein>
<evidence type="ECO:0000313" key="3">
    <source>
        <dbReference type="Proteomes" id="UP000694864"/>
    </source>
</evidence>
<feature type="transmembrane region" description="Helical" evidence="2">
    <location>
        <begin position="31"/>
        <end position="51"/>
    </location>
</feature>
<evidence type="ECO:0000256" key="2">
    <source>
        <dbReference type="SAM" id="Phobius"/>
    </source>
</evidence>
<keyword evidence="2" id="KW-0472">Membrane</keyword>
<keyword evidence="2" id="KW-1133">Transmembrane helix</keyword>
<evidence type="ECO:0000313" key="4">
    <source>
        <dbReference type="RefSeq" id="XP_010456531.1"/>
    </source>
</evidence>
<feature type="transmembrane region" description="Helical" evidence="2">
    <location>
        <begin position="156"/>
        <end position="176"/>
    </location>
</feature>
<sequence>MSYFYYILKLLQYFSFLEYLLFNLNKNKKKLARQFVVLTLLVLTIATAFAADAPSASPKKSLSPTTAPTKAPAAPTKAPASPTKAPAAAPKSSSASSPKASSLAVEGPVSDDDYNASSPSDSEASTVSSPPSPTPDSSAADGPSNGPSAESPSNGAVTNVKFSVVGIMAVVGFFFFSF</sequence>
<organism evidence="3 4">
    <name type="scientific">Camelina sativa</name>
    <name type="common">False flax</name>
    <name type="synonym">Myagrum sativum</name>
    <dbReference type="NCBI Taxonomy" id="90675"/>
    <lineage>
        <taxon>Eukaryota</taxon>
        <taxon>Viridiplantae</taxon>
        <taxon>Streptophyta</taxon>
        <taxon>Embryophyta</taxon>
        <taxon>Tracheophyta</taxon>
        <taxon>Spermatophyta</taxon>
        <taxon>Magnoliopsida</taxon>
        <taxon>eudicotyledons</taxon>
        <taxon>Gunneridae</taxon>
        <taxon>Pentapetalae</taxon>
        <taxon>rosids</taxon>
        <taxon>malvids</taxon>
        <taxon>Brassicales</taxon>
        <taxon>Brassicaceae</taxon>
        <taxon>Camelineae</taxon>
        <taxon>Camelina</taxon>
    </lineage>
</organism>
<dbReference type="RefSeq" id="XP_010456531.1">
    <property type="nucleotide sequence ID" value="XM_010458229.1"/>
</dbReference>
<reference evidence="3" key="1">
    <citation type="journal article" date="2014" name="Nat. Commun.">
        <title>The emerging biofuel crop Camelina sativa retains a highly undifferentiated hexaploid genome structure.</title>
        <authorList>
            <person name="Kagale S."/>
            <person name="Koh C."/>
            <person name="Nixon J."/>
            <person name="Bollina V."/>
            <person name="Clarke W.E."/>
            <person name="Tuteja R."/>
            <person name="Spillane C."/>
            <person name="Robinson S.J."/>
            <person name="Links M.G."/>
            <person name="Clarke C."/>
            <person name="Higgins E.E."/>
            <person name="Huebert T."/>
            <person name="Sharpe A.G."/>
            <person name="Parkin I.A."/>
        </authorList>
    </citation>
    <scope>NUCLEOTIDE SEQUENCE [LARGE SCALE GENOMIC DNA]</scope>
    <source>
        <strain evidence="3">cv. DH55</strain>
    </source>
</reference>
<gene>
    <name evidence="4" type="primary">LOC104737988</name>
</gene>
<accession>A0ABM0VI54</accession>
<evidence type="ECO:0000256" key="1">
    <source>
        <dbReference type="SAM" id="MobiDB-lite"/>
    </source>
</evidence>
<reference evidence="4" key="2">
    <citation type="submission" date="2025-08" db="UniProtKB">
        <authorList>
            <consortium name="RefSeq"/>
        </authorList>
    </citation>
    <scope>IDENTIFICATION</scope>
    <source>
        <tissue evidence="4">Leaf</tissue>
    </source>
</reference>
<dbReference type="Proteomes" id="UP000694864">
    <property type="component" value="Chromosome 13"/>
</dbReference>
<keyword evidence="3" id="KW-1185">Reference proteome</keyword>